<keyword evidence="6" id="KW-0863">Zinc-finger</keyword>
<evidence type="ECO:0000256" key="5">
    <source>
        <dbReference type="ARBA" id="ARBA00022723"/>
    </source>
</evidence>
<feature type="domain" description="MYST-type HAT" evidence="16">
    <location>
        <begin position="735"/>
        <end position="1009"/>
    </location>
</feature>
<dbReference type="InterPro" id="IPR036108">
    <property type="entry name" value="4pyrrol_syn_uPrphyn_synt_sf"/>
</dbReference>
<keyword evidence="8" id="KW-0007">Acetylation</keyword>
<dbReference type="GO" id="GO:0004852">
    <property type="term" value="F:uroporphyrinogen-III synthase activity"/>
    <property type="evidence" value="ECO:0007669"/>
    <property type="project" value="InterPro"/>
</dbReference>
<dbReference type="FunFam" id="3.40.630.30:FF:000067">
    <property type="entry name" value="Histone acetyltransferase"/>
    <property type="match status" value="1"/>
</dbReference>
<name>A0A8E2JMP1_9PEZI</name>
<dbReference type="GO" id="GO:0006782">
    <property type="term" value="P:protoporphyrinogen IX biosynthetic process"/>
    <property type="evidence" value="ECO:0007669"/>
    <property type="project" value="UniProtKB-UniPathway"/>
</dbReference>
<dbReference type="InterPro" id="IPR003754">
    <property type="entry name" value="4pyrrol_synth_uPrphyn_synth"/>
</dbReference>
<dbReference type="GO" id="GO:0005634">
    <property type="term" value="C:nucleus"/>
    <property type="evidence" value="ECO:0007669"/>
    <property type="project" value="UniProtKB-SubCell"/>
</dbReference>
<dbReference type="UniPathway" id="UPA00251">
    <property type="reaction ID" value="UER00320"/>
</dbReference>
<gene>
    <name evidence="17" type="ORF">AOQ84DRAFT_228430</name>
</gene>
<dbReference type="InterPro" id="IPR002717">
    <property type="entry name" value="HAT_MYST-type"/>
</dbReference>
<dbReference type="CDD" id="cd06578">
    <property type="entry name" value="HemD"/>
    <property type="match status" value="1"/>
</dbReference>
<evidence type="ECO:0000256" key="4">
    <source>
        <dbReference type="ARBA" id="ARBA00022679"/>
    </source>
</evidence>
<evidence type="ECO:0000256" key="2">
    <source>
        <dbReference type="ARBA" id="ARBA00010107"/>
    </source>
</evidence>
<evidence type="ECO:0000256" key="14">
    <source>
        <dbReference type="PIRSR" id="PIRSR602717-51"/>
    </source>
</evidence>
<protein>
    <recommendedName>
        <fullName evidence="3">histone acetyltransferase</fullName>
        <ecNumber evidence="3">2.3.1.48</ecNumber>
    </recommendedName>
</protein>
<keyword evidence="4" id="KW-0808">Transferase</keyword>
<feature type="compositionally biased region" description="Basic and acidic residues" evidence="15">
    <location>
        <begin position="356"/>
        <end position="413"/>
    </location>
</feature>
<organism evidence="17 18">
    <name type="scientific">Glonium stellatum</name>
    <dbReference type="NCBI Taxonomy" id="574774"/>
    <lineage>
        <taxon>Eukaryota</taxon>
        <taxon>Fungi</taxon>
        <taxon>Dikarya</taxon>
        <taxon>Ascomycota</taxon>
        <taxon>Pezizomycotina</taxon>
        <taxon>Dothideomycetes</taxon>
        <taxon>Pleosporomycetidae</taxon>
        <taxon>Gloniales</taxon>
        <taxon>Gloniaceae</taxon>
        <taxon>Glonium</taxon>
    </lineage>
</organism>
<keyword evidence="5" id="KW-0479">Metal-binding</keyword>
<evidence type="ECO:0000256" key="9">
    <source>
        <dbReference type="ARBA" id="ARBA00023015"/>
    </source>
</evidence>
<feature type="region of interest" description="Disordered" evidence="15">
    <location>
        <begin position="299"/>
        <end position="437"/>
    </location>
</feature>
<dbReference type="CDD" id="cd04301">
    <property type="entry name" value="NAT_SF"/>
    <property type="match status" value="1"/>
</dbReference>
<dbReference type="Pfam" id="PF02602">
    <property type="entry name" value="HEM4"/>
    <property type="match status" value="1"/>
</dbReference>
<dbReference type="FunFam" id="3.40.50.10090:FF:000011">
    <property type="entry name" value="Uroporphyrinogen-III synthase (UroS), putative"/>
    <property type="match status" value="1"/>
</dbReference>
<dbReference type="EC" id="2.3.1.48" evidence="3"/>
<evidence type="ECO:0000256" key="15">
    <source>
        <dbReference type="SAM" id="MobiDB-lite"/>
    </source>
</evidence>
<evidence type="ECO:0000256" key="7">
    <source>
        <dbReference type="ARBA" id="ARBA00022833"/>
    </source>
</evidence>
<feature type="region of interest" description="Disordered" evidence="15">
    <location>
        <begin position="1029"/>
        <end position="1052"/>
    </location>
</feature>
<dbReference type="GO" id="GO:0046972">
    <property type="term" value="F:histone H4K16 acetyltransferase activity"/>
    <property type="evidence" value="ECO:0007669"/>
    <property type="project" value="TreeGrafter"/>
</dbReference>
<comment type="function">
    <text evidence="13">Catalytic component of the NuA4 histone acetyltransferase (HAT) complex which is involved in epigenetic transcriptional activation of selected genes principally by acetylation of nucleosomal histones H4, H3, H2B, H2A and H2A variant H2A.Z. Acetylates histone H4 to form H4K5ac, H4K8ac, H4K12ac and H4K16ac, histone H3 to form H3K14ac, and histone H2A to form H2AK4ac and H2AK7ac. The NuA4 complex is involved in the DNA damage response and is required for chromosome segregation. The NuA4 complex plays a direct role in repair of DNA double-strand breaks (DSBs) through homologous recombination. Recruitment to promoters depends on H3K4me. Also acetylates non-histone proteins. In addition to protein acetyltransferase, can use different acyl-CoA substrates, such as 2-hydroxyisobutanoyl-CoA (2-hydroxyisobutyryl-CoA) or (2E)-butenoyl-CoA (crotonyl-CoA), and is able to mediate protein 2-hydroxyisobutyrylation and crotonylation, respectively.</text>
</comment>
<dbReference type="Gene3D" id="3.40.50.10090">
    <property type="match status" value="2"/>
</dbReference>
<dbReference type="InterPro" id="IPR050603">
    <property type="entry name" value="MYST_HAT"/>
</dbReference>
<dbReference type="SUPFAM" id="SSF69618">
    <property type="entry name" value="HemD-like"/>
    <property type="match status" value="1"/>
</dbReference>
<dbReference type="Pfam" id="PF01853">
    <property type="entry name" value="MOZ_SAS"/>
    <property type="match status" value="1"/>
</dbReference>
<sequence length="1052" mass="117999">MTWRTDERKTPLLLLKTKSTPTDGYEEYFSTFDNGRYEPVFVPVLEHRLKHDSLAQVRAYITNGGFAAQSDASLQKYGAIIFTSQRAVEAFAKVIEDIRMQAKLDLEKLLPATTPLYVVGPATARGLRSLNLQSPILGDESGNGEALAAFILEHYNGLYSEAHPDGFEKPPLLFLVGEKRRDIIPKTLESVALPPGRRSKVDELVIYETGEMPSFKSHFSLIWENNRNQRLERQWVVIFSPTGCRALLDSLDLLDTETGKARFPVDRCESKAKGTAIVTIGPTTQDYLRDEFDFMPDVCASKPSPEGVKAGIERKAESNGSSKSKRGRNLTSKKSQKTLEDTMPDVEKNATSGNIEIKETDADGSVREKEVRTAGDRRAEPRDPSQEQHKDEIIDKEGGSERVKHVSESGKDRSHSKHAKARTEPRESFEEAVEESSQREKIMPSSILEKGIIYFFTRNRVGVDDAESISDLQRTYFVLRPLPMGAELGNGAIEDLQNNRLLALPKKKFLKSHRDRFMAFVEKANTTVQDLKENFLQGSDYTTQTAGARHNQPVTPVGEGVYTITCTDASTHLAYMLTIPSKLGEVQEELGLRSRGGFVVSVKNPEKPGPASARLPQKPDFPKGILQEFRGLAWVKMLPEYSNYVNAHILLIGEGTEGSVGKALEPTLEDQKNQKETPMAVMEKLEHEDELRVQHLHGDDSVFDDLKITMSPKTPPHRVVAANGLPSDHIPKRPTMEPNVLNVVLGTLLVKPWYPSFYPEELVGRTADRLYVCQWCFKYSKELMPFLGHVKACSLKDAPPPGTVIYAKDGYSIHEIDGEEHKLYCQNLSLFAKLFLDTKSVFYDVTTFLYYLLIAYAPSPAITSTVPGHGAQQQPQVVGFFSKEKMSWDNNNLACILVFPPWQRQGLGRILMGASYELSKREGRLGGPEKPLSELGKRGYQSYWSHTIARSLLSAPPKKILTVRDIRDDTYIVQDDIITTLQAMQVLERKKRSGADAVINKAKVRAWAETHKVDLHPPVDVGGFVQVHEEGEQQQQLEEEEEEEEEEEGEIE</sequence>
<evidence type="ECO:0000313" key="17">
    <source>
        <dbReference type="EMBL" id="OCL02778.1"/>
    </source>
</evidence>
<dbReference type="InterPro" id="IPR040706">
    <property type="entry name" value="Zf-MYST"/>
</dbReference>
<dbReference type="PANTHER" id="PTHR10615:SF219">
    <property type="entry name" value="HISTONE ACETYLTRANSFERASE KAT5"/>
    <property type="match status" value="1"/>
</dbReference>
<feature type="active site" description="Proton donor/acceptor" evidence="14">
    <location>
        <position position="929"/>
    </location>
</feature>
<dbReference type="AlphaFoldDB" id="A0A8E2JMP1"/>
<dbReference type="Gene3D" id="3.40.630.30">
    <property type="match status" value="1"/>
</dbReference>
<comment type="similarity">
    <text evidence="2">Belongs to the MYST (SAS/MOZ) family.</text>
</comment>
<reference evidence="17 18" key="1">
    <citation type="journal article" date="2016" name="Nat. Commun.">
        <title>Ectomycorrhizal ecology is imprinted in the genome of the dominant symbiotic fungus Cenococcum geophilum.</title>
        <authorList>
            <consortium name="DOE Joint Genome Institute"/>
            <person name="Peter M."/>
            <person name="Kohler A."/>
            <person name="Ohm R.A."/>
            <person name="Kuo A."/>
            <person name="Krutzmann J."/>
            <person name="Morin E."/>
            <person name="Arend M."/>
            <person name="Barry K.W."/>
            <person name="Binder M."/>
            <person name="Choi C."/>
            <person name="Clum A."/>
            <person name="Copeland A."/>
            <person name="Grisel N."/>
            <person name="Haridas S."/>
            <person name="Kipfer T."/>
            <person name="LaButti K."/>
            <person name="Lindquist E."/>
            <person name="Lipzen A."/>
            <person name="Maire R."/>
            <person name="Meier B."/>
            <person name="Mihaltcheva S."/>
            <person name="Molinier V."/>
            <person name="Murat C."/>
            <person name="Poggeler S."/>
            <person name="Quandt C.A."/>
            <person name="Sperisen C."/>
            <person name="Tritt A."/>
            <person name="Tisserant E."/>
            <person name="Crous P.W."/>
            <person name="Henrissat B."/>
            <person name="Nehls U."/>
            <person name="Egli S."/>
            <person name="Spatafora J.W."/>
            <person name="Grigoriev I.V."/>
            <person name="Martin F.M."/>
        </authorList>
    </citation>
    <scope>NUCLEOTIDE SEQUENCE [LARGE SCALE GENOMIC DNA]</scope>
    <source>
        <strain evidence="17 18">CBS 207.34</strain>
    </source>
</reference>
<evidence type="ECO:0000259" key="16">
    <source>
        <dbReference type="PROSITE" id="PS51726"/>
    </source>
</evidence>
<comment type="subcellular location">
    <subcellularLocation>
        <location evidence="1">Nucleus</location>
    </subcellularLocation>
</comment>
<keyword evidence="18" id="KW-1185">Reference proteome</keyword>
<evidence type="ECO:0000256" key="11">
    <source>
        <dbReference type="ARBA" id="ARBA00023242"/>
    </source>
</evidence>
<evidence type="ECO:0000256" key="12">
    <source>
        <dbReference type="ARBA" id="ARBA00023315"/>
    </source>
</evidence>
<dbReference type="Gene3D" id="1.10.10.10">
    <property type="entry name" value="Winged helix-like DNA-binding domain superfamily/Winged helix DNA-binding domain"/>
    <property type="match status" value="1"/>
</dbReference>
<dbReference type="InterPro" id="IPR016181">
    <property type="entry name" value="Acyl_CoA_acyltransferase"/>
</dbReference>
<keyword evidence="7" id="KW-0862">Zinc</keyword>
<feature type="compositionally biased region" description="Basic and acidic residues" evidence="15">
    <location>
        <begin position="337"/>
        <end position="348"/>
    </location>
</feature>
<evidence type="ECO:0000313" key="18">
    <source>
        <dbReference type="Proteomes" id="UP000250140"/>
    </source>
</evidence>
<evidence type="ECO:0000256" key="10">
    <source>
        <dbReference type="ARBA" id="ARBA00023163"/>
    </source>
</evidence>
<dbReference type="Gene3D" id="3.30.60.60">
    <property type="entry name" value="N-acetyl transferase-like"/>
    <property type="match status" value="1"/>
</dbReference>
<dbReference type="Pfam" id="PF17772">
    <property type="entry name" value="zf-MYST"/>
    <property type="match status" value="1"/>
</dbReference>
<accession>A0A8E2JMP1</accession>
<keyword evidence="9" id="KW-0805">Transcription regulation</keyword>
<dbReference type="Proteomes" id="UP000250140">
    <property type="component" value="Unassembled WGS sequence"/>
</dbReference>
<dbReference type="GO" id="GO:0035267">
    <property type="term" value="C:NuA4 histone acetyltransferase complex"/>
    <property type="evidence" value="ECO:0007669"/>
    <property type="project" value="TreeGrafter"/>
</dbReference>
<evidence type="ECO:0000256" key="8">
    <source>
        <dbReference type="ARBA" id="ARBA00022990"/>
    </source>
</evidence>
<dbReference type="SUPFAM" id="SSF55729">
    <property type="entry name" value="Acyl-CoA N-acyltransferases (Nat)"/>
    <property type="match status" value="1"/>
</dbReference>
<evidence type="ECO:0000256" key="6">
    <source>
        <dbReference type="ARBA" id="ARBA00022771"/>
    </source>
</evidence>
<dbReference type="InterPro" id="IPR036388">
    <property type="entry name" value="WH-like_DNA-bd_sf"/>
</dbReference>
<keyword evidence="10" id="KW-0804">Transcription</keyword>
<evidence type="ECO:0000256" key="1">
    <source>
        <dbReference type="ARBA" id="ARBA00004123"/>
    </source>
</evidence>
<keyword evidence="11" id="KW-0539">Nucleus</keyword>
<proteinExistence type="inferred from homology"/>
<dbReference type="PANTHER" id="PTHR10615">
    <property type="entry name" value="HISTONE ACETYLTRANSFERASE"/>
    <property type="match status" value="1"/>
</dbReference>
<dbReference type="OrthoDB" id="787137at2759"/>
<feature type="compositionally biased region" description="Acidic residues" evidence="15">
    <location>
        <begin position="1037"/>
        <end position="1052"/>
    </location>
</feature>
<dbReference type="PROSITE" id="PS51726">
    <property type="entry name" value="MYST_HAT"/>
    <property type="match status" value="1"/>
</dbReference>
<dbReference type="GO" id="GO:0006355">
    <property type="term" value="P:regulation of DNA-templated transcription"/>
    <property type="evidence" value="ECO:0007669"/>
    <property type="project" value="InterPro"/>
</dbReference>
<evidence type="ECO:0000256" key="13">
    <source>
        <dbReference type="ARBA" id="ARBA00045805"/>
    </source>
</evidence>
<evidence type="ECO:0000256" key="3">
    <source>
        <dbReference type="ARBA" id="ARBA00013184"/>
    </source>
</evidence>
<dbReference type="EMBL" id="KV750880">
    <property type="protein sequence ID" value="OCL02778.1"/>
    <property type="molecule type" value="Genomic_DNA"/>
</dbReference>
<dbReference type="GO" id="GO:0008270">
    <property type="term" value="F:zinc ion binding"/>
    <property type="evidence" value="ECO:0007669"/>
    <property type="project" value="UniProtKB-KW"/>
</dbReference>
<keyword evidence="12" id="KW-0012">Acyltransferase</keyword>